<evidence type="ECO:0000256" key="1">
    <source>
        <dbReference type="ARBA" id="ARBA00008725"/>
    </source>
</evidence>
<dbReference type="Pfam" id="PF12849">
    <property type="entry name" value="PBP_like_2"/>
    <property type="match status" value="1"/>
</dbReference>
<dbReference type="HOGENOM" id="CLU_026228_5_1_0"/>
<dbReference type="InterPro" id="IPR011862">
    <property type="entry name" value="Phos-bd"/>
</dbReference>
<evidence type="ECO:0000313" key="7">
    <source>
        <dbReference type="Proteomes" id="UP000002366"/>
    </source>
</evidence>
<feature type="signal peptide" evidence="4">
    <location>
        <begin position="1"/>
        <end position="22"/>
    </location>
</feature>
<evidence type="ECO:0000256" key="2">
    <source>
        <dbReference type="ARBA" id="ARBA00022448"/>
    </source>
</evidence>
<keyword evidence="3 4" id="KW-0732">Signal</keyword>
<dbReference type="InterPro" id="IPR024370">
    <property type="entry name" value="PBP_domain"/>
</dbReference>
<feature type="domain" description="PBP" evidence="5">
    <location>
        <begin position="22"/>
        <end position="255"/>
    </location>
</feature>
<dbReference type="PANTHER" id="PTHR30570:SF1">
    <property type="entry name" value="PHOSPHATE-BINDING PROTEIN PSTS"/>
    <property type="match status" value="1"/>
</dbReference>
<evidence type="ECO:0000256" key="4">
    <source>
        <dbReference type="RuleBase" id="RU367119"/>
    </source>
</evidence>
<organism evidence="6 7">
    <name type="scientific">Aminobacterium colombiense (strain DSM 12261 / ALA-1)</name>
    <dbReference type="NCBI Taxonomy" id="572547"/>
    <lineage>
        <taxon>Bacteria</taxon>
        <taxon>Thermotogati</taxon>
        <taxon>Synergistota</taxon>
        <taxon>Synergistia</taxon>
        <taxon>Synergistales</taxon>
        <taxon>Aminobacteriaceae</taxon>
        <taxon>Aminobacterium</taxon>
    </lineage>
</organism>
<gene>
    <name evidence="6" type="ordered locus">Amico_1678</name>
</gene>
<dbReference type="NCBIfam" id="TIGR02136">
    <property type="entry name" value="ptsS_2"/>
    <property type="match status" value="1"/>
</dbReference>
<dbReference type="RefSeq" id="WP_013049056.1">
    <property type="nucleotide sequence ID" value="NC_014011.1"/>
</dbReference>
<dbReference type="OrthoDB" id="9790048at2"/>
<dbReference type="EMBL" id="CP001997">
    <property type="protein sequence ID" value="ADE57794.1"/>
    <property type="molecule type" value="Genomic_DNA"/>
</dbReference>
<dbReference type="eggNOG" id="COG0226">
    <property type="taxonomic scope" value="Bacteria"/>
</dbReference>
<dbReference type="CDD" id="cd13653">
    <property type="entry name" value="PBP2_phosphate_like_1"/>
    <property type="match status" value="1"/>
</dbReference>
<reference evidence="6 7" key="1">
    <citation type="journal article" date="2010" name="Stand. Genomic Sci.">
        <title>Complete genome sequence of Aminobacterium colombiense type strain (ALA-1).</title>
        <authorList>
            <person name="Chertkov O."/>
            <person name="Sikorski J."/>
            <person name="Brambilla E."/>
            <person name="Lapidus A."/>
            <person name="Copeland A."/>
            <person name="Glavina Del Rio T."/>
            <person name="Nolan M."/>
            <person name="Lucas S."/>
            <person name="Tice H."/>
            <person name="Cheng J.F."/>
            <person name="Han C."/>
            <person name="Detter J.C."/>
            <person name="Bruce D."/>
            <person name="Tapia R."/>
            <person name="Goodwin L."/>
            <person name="Pitluck S."/>
            <person name="Liolios K."/>
            <person name="Ivanova N."/>
            <person name="Mavromatis K."/>
            <person name="Ovchinnikova G."/>
            <person name="Pati A."/>
            <person name="Chen A."/>
            <person name="Palaniappan K."/>
            <person name="Land M."/>
            <person name="Hauser L."/>
            <person name="Chang Y.J."/>
            <person name="Jeffries C.D."/>
            <person name="Spring S."/>
            <person name="Rohde M."/>
            <person name="Goker M."/>
            <person name="Bristow J."/>
            <person name="Eisen J.A."/>
            <person name="Markowitz V."/>
            <person name="Hugenholtz P."/>
            <person name="Kyrpides N.C."/>
            <person name="Klenk H.P."/>
        </authorList>
    </citation>
    <scope>NUCLEOTIDE SEQUENCE [LARGE SCALE GENOMIC DNA]</scope>
    <source>
        <strain evidence="7">DSM 12261 / ALA-1</strain>
    </source>
</reference>
<proteinExistence type="inferred from homology"/>
<keyword evidence="4" id="KW-0592">Phosphate transport</keyword>
<dbReference type="AlphaFoldDB" id="D5EGW2"/>
<dbReference type="STRING" id="572547.Amico_1678"/>
<sequence length="269" mass="28523">MKKFIAGAVLAATLAVSGTAFAAELVIKGSTTVLPIAQSAAEKYMTAHPEVAITVSGGGSGNGIKAIIDGTTDIADSSRFIKNEEVKAAVEKGTYPVPFGIAMDALIPVVHPSNPVQDLSIEQLKKIYMGEIKNWKDVGGSNKPIAIVSRDTSSGTYETWESKILHGERVDKRALIVASNGAMVQTVAKNENAVGYIGLGYLNDSVKALKVEGISGNKENALNGTFPVSRYLYMFTKGWPSGDILNFINFVLSDEGQKLVGEAGFVPIR</sequence>
<dbReference type="GO" id="GO:0042301">
    <property type="term" value="F:phosphate ion binding"/>
    <property type="evidence" value="ECO:0007669"/>
    <property type="project" value="UniProtKB-UniRule"/>
</dbReference>
<name>D5EGW2_AMICL</name>
<evidence type="ECO:0000313" key="6">
    <source>
        <dbReference type="EMBL" id="ADE57794.1"/>
    </source>
</evidence>
<protein>
    <recommendedName>
        <fullName evidence="4">Phosphate-binding protein</fullName>
    </recommendedName>
</protein>
<dbReference type="Gene3D" id="3.40.190.10">
    <property type="entry name" value="Periplasmic binding protein-like II"/>
    <property type="match status" value="2"/>
</dbReference>
<comment type="similarity">
    <text evidence="1 4">Belongs to the PstS family.</text>
</comment>
<feature type="chain" id="PRO_5027147943" description="Phosphate-binding protein" evidence="4">
    <location>
        <begin position="23"/>
        <end position="269"/>
    </location>
</feature>
<dbReference type="PANTHER" id="PTHR30570">
    <property type="entry name" value="PERIPLASMIC PHOSPHATE BINDING COMPONENT OF PHOSPHATE ABC TRANSPORTER"/>
    <property type="match status" value="1"/>
</dbReference>
<dbReference type="SUPFAM" id="SSF53850">
    <property type="entry name" value="Periplasmic binding protein-like II"/>
    <property type="match status" value="1"/>
</dbReference>
<dbReference type="KEGG" id="aco:Amico_1678"/>
<dbReference type="GO" id="GO:0006817">
    <property type="term" value="P:phosphate ion transport"/>
    <property type="evidence" value="ECO:0007669"/>
    <property type="project" value="UniProtKB-UniRule"/>
</dbReference>
<dbReference type="Proteomes" id="UP000002366">
    <property type="component" value="Chromosome"/>
</dbReference>
<evidence type="ECO:0000256" key="3">
    <source>
        <dbReference type="ARBA" id="ARBA00022729"/>
    </source>
</evidence>
<comment type="function">
    <text evidence="4">Involved in the system for phosphate transport across the cytoplasmic membrane.</text>
</comment>
<keyword evidence="7" id="KW-1185">Reference proteome</keyword>
<dbReference type="InterPro" id="IPR050811">
    <property type="entry name" value="Phosphate_ABC_transporter"/>
</dbReference>
<accession>D5EGW2</accession>
<keyword evidence="2 4" id="KW-0813">Transport</keyword>
<evidence type="ECO:0000259" key="5">
    <source>
        <dbReference type="Pfam" id="PF12849"/>
    </source>
</evidence>